<sequence>MGKMSDTLLFYGAVFLTSVLGLTLGIVALSFRELIKKYYRLKEEYERQAAEFTAKKEALSQEAQKTAEKIVTEAQLKAQVIISEAGTFSTKSKEDFSREVKRATEIQIANFQAALANSQKEAGEAFGGISGSVRAEVQNQIVALRKALEEEINRSRAEARESINEAYQKVEEEVEVYKGIRLKQLDERIFEIISDVISKATGSVLNFDEHEDLVIKALEEAKKQNVL</sequence>
<feature type="coiled-coil region" evidence="1">
    <location>
        <begin position="35"/>
        <end position="69"/>
    </location>
</feature>
<keyword evidence="1" id="KW-0175">Coiled coil</keyword>
<protein>
    <submittedName>
        <fullName evidence="3">Uncharacterized protein</fullName>
    </submittedName>
</protein>
<comment type="caution">
    <text evidence="3">The sequence shown here is derived from an EMBL/GenBank/DDBJ whole genome shotgun (WGS) entry which is preliminary data.</text>
</comment>
<evidence type="ECO:0000256" key="2">
    <source>
        <dbReference type="SAM" id="Phobius"/>
    </source>
</evidence>
<organism evidence="3 4">
    <name type="scientific">Candidatus Woesebacteria bacterium RBG_16_42_24</name>
    <dbReference type="NCBI Taxonomy" id="1802485"/>
    <lineage>
        <taxon>Bacteria</taxon>
        <taxon>Candidatus Woeseibacteriota</taxon>
    </lineage>
</organism>
<dbReference type="STRING" id="1802485.A2V97_01050"/>
<proteinExistence type="predicted"/>
<reference evidence="3 4" key="1">
    <citation type="journal article" date="2016" name="Nat. Commun.">
        <title>Thousands of microbial genomes shed light on interconnected biogeochemical processes in an aquifer system.</title>
        <authorList>
            <person name="Anantharaman K."/>
            <person name="Brown C.T."/>
            <person name="Hug L.A."/>
            <person name="Sharon I."/>
            <person name="Castelle C.J."/>
            <person name="Probst A.J."/>
            <person name="Thomas B.C."/>
            <person name="Singh A."/>
            <person name="Wilkins M.J."/>
            <person name="Karaoz U."/>
            <person name="Brodie E.L."/>
            <person name="Williams K.H."/>
            <person name="Hubbard S.S."/>
            <person name="Banfield J.F."/>
        </authorList>
    </citation>
    <scope>NUCLEOTIDE SEQUENCE [LARGE SCALE GENOMIC DNA]</scope>
</reference>
<dbReference type="EMBL" id="MGFX01000006">
    <property type="protein sequence ID" value="OGM15205.1"/>
    <property type="molecule type" value="Genomic_DNA"/>
</dbReference>
<keyword evidence="2" id="KW-1133">Transmembrane helix</keyword>
<evidence type="ECO:0000256" key="1">
    <source>
        <dbReference type="SAM" id="Coils"/>
    </source>
</evidence>
<keyword evidence="2" id="KW-0812">Transmembrane</keyword>
<evidence type="ECO:0000313" key="4">
    <source>
        <dbReference type="Proteomes" id="UP000177382"/>
    </source>
</evidence>
<gene>
    <name evidence="3" type="ORF">A2V97_01050</name>
</gene>
<accession>A0A1F7XLN9</accession>
<evidence type="ECO:0000313" key="3">
    <source>
        <dbReference type="EMBL" id="OGM15205.1"/>
    </source>
</evidence>
<feature type="coiled-coil region" evidence="1">
    <location>
        <begin position="101"/>
        <end position="165"/>
    </location>
</feature>
<feature type="transmembrane region" description="Helical" evidence="2">
    <location>
        <begin position="12"/>
        <end position="31"/>
    </location>
</feature>
<dbReference type="Proteomes" id="UP000177382">
    <property type="component" value="Unassembled WGS sequence"/>
</dbReference>
<dbReference type="AlphaFoldDB" id="A0A1F7XLN9"/>
<name>A0A1F7XLN9_9BACT</name>
<keyword evidence="2" id="KW-0472">Membrane</keyword>